<sequence length="145" mass="16716">MKTKFMAILLSGILGAGFAYAVDFSKVNNQQLIDMAGTVKPKDYPDYRIEVNKRIQEMKVSEAREFREKMRLQARSVYDKMSVAEHRAYRDSIREEMDKKIQGMSEREFRESGLRRGGIHGMGMHHQGGYRGSRGDCLGNGYRTR</sequence>
<dbReference type="Gene3D" id="1.20.120.1430">
    <property type="entry name" value="HP0721 helical bundle"/>
    <property type="match status" value="1"/>
</dbReference>
<gene>
    <name evidence="3" type="ORF">B6S12_06360</name>
</gene>
<feature type="chain" id="PRO_5016023676" description="DUF1104 domain-containing protein" evidence="2">
    <location>
        <begin position="22"/>
        <end position="145"/>
    </location>
</feature>
<dbReference type="OrthoDB" id="5328408at2"/>
<dbReference type="InterPro" id="IPR038310">
    <property type="entry name" value="DUF1104_sf"/>
</dbReference>
<comment type="caution">
    <text evidence="3">The sequence shown here is derived from an EMBL/GenBank/DDBJ whole genome shotgun (WGS) entry which is preliminary data.</text>
</comment>
<dbReference type="Pfam" id="PF06518">
    <property type="entry name" value="DUF1104"/>
    <property type="match status" value="1"/>
</dbReference>
<dbReference type="EMBL" id="NBIU01000017">
    <property type="protein sequence ID" value="PZT47935.1"/>
    <property type="molecule type" value="Genomic_DNA"/>
</dbReference>
<proteinExistence type="predicted"/>
<reference evidence="3 4" key="1">
    <citation type="submission" date="2017-03" db="EMBL/GenBank/DDBJ databases">
        <title>Genomic and clinical evidence uncovers the enterohepatic species Helicobacter valdiviensis as a potential human intestinal pathogen.</title>
        <authorList>
            <person name="Fresia P."/>
            <person name="Jara R."/>
            <person name="Sierra R."/>
            <person name="Ferres I."/>
            <person name="Greif G."/>
            <person name="Iraola G."/>
            <person name="Collado L."/>
        </authorList>
    </citation>
    <scope>NUCLEOTIDE SEQUENCE [LARGE SCALE GENOMIC DNA]</scope>
    <source>
        <strain evidence="3 4">WBE14</strain>
    </source>
</reference>
<keyword evidence="2" id="KW-0732">Signal</keyword>
<evidence type="ECO:0000256" key="1">
    <source>
        <dbReference type="SAM" id="MobiDB-lite"/>
    </source>
</evidence>
<evidence type="ECO:0008006" key="5">
    <source>
        <dbReference type="Google" id="ProtNLM"/>
    </source>
</evidence>
<dbReference type="RefSeq" id="WP_111229975.1">
    <property type="nucleotide sequence ID" value="NZ_NBIU01000017.1"/>
</dbReference>
<feature type="signal peptide" evidence="2">
    <location>
        <begin position="1"/>
        <end position="21"/>
    </location>
</feature>
<evidence type="ECO:0000313" key="3">
    <source>
        <dbReference type="EMBL" id="PZT47935.1"/>
    </source>
</evidence>
<organism evidence="3 4">
    <name type="scientific">Helicobacter valdiviensis</name>
    <dbReference type="NCBI Taxonomy" id="1458358"/>
    <lineage>
        <taxon>Bacteria</taxon>
        <taxon>Pseudomonadati</taxon>
        <taxon>Campylobacterota</taxon>
        <taxon>Epsilonproteobacteria</taxon>
        <taxon>Campylobacterales</taxon>
        <taxon>Helicobacteraceae</taxon>
        <taxon>Helicobacter</taxon>
    </lineage>
</organism>
<dbReference type="InterPro" id="IPR009488">
    <property type="entry name" value="DUF1104"/>
</dbReference>
<evidence type="ECO:0000313" key="4">
    <source>
        <dbReference type="Proteomes" id="UP000249746"/>
    </source>
</evidence>
<accession>A0A2W6MTS5</accession>
<dbReference type="Proteomes" id="UP000249746">
    <property type="component" value="Unassembled WGS sequence"/>
</dbReference>
<protein>
    <recommendedName>
        <fullName evidence="5">DUF1104 domain-containing protein</fullName>
    </recommendedName>
</protein>
<feature type="region of interest" description="Disordered" evidence="1">
    <location>
        <begin position="123"/>
        <end position="145"/>
    </location>
</feature>
<keyword evidence="4" id="KW-1185">Reference proteome</keyword>
<dbReference type="AlphaFoldDB" id="A0A2W6MTS5"/>
<name>A0A2W6MTS5_9HELI</name>
<evidence type="ECO:0000256" key="2">
    <source>
        <dbReference type="SAM" id="SignalP"/>
    </source>
</evidence>